<name>A1K316_AZOSB</name>
<dbReference type="RefSeq" id="WP_011764339.1">
    <property type="nucleotide sequence ID" value="NC_008702.1"/>
</dbReference>
<organism evidence="2 3">
    <name type="scientific">Azoarcus sp. (strain BH72)</name>
    <dbReference type="NCBI Taxonomy" id="418699"/>
    <lineage>
        <taxon>Bacteria</taxon>
        <taxon>Pseudomonadati</taxon>
        <taxon>Pseudomonadota</taxon>
        <taxon>Betaproteobacteria</taxon>
        <taxon>Rhodocyclales</taxon>
        <taxon>Zoogloeaceae</taxon>
        <taxon>Azoarcus</taxon>
    </lineage>
</organism>
<protein>
    <submittedName>
        <fullName evidence="2">Conserved hypothetical membrane protein</fullName>
    </submittedName>
</protein>
<feature type="transmembrane region" description="Helical" evidence="1">
    <location>
        <begin position="89"/>
        <end position="106"/>
    </location>
</feature>
<evidence type="ECO:0000313" key="3">
    <source>
        <dbReference type="Proteomes" id="UP000002588"/>
    </source>
</evidence>
<keyword evidence="1" id="KW-1133">Transmembrane helix</keyword>
<gene>
    <name evidence="2" type="ordered locus">azo0604</name>
</gene>
<evidence type="ECO:0000256" key="1">
    <source>
        <dbReference type="SAM" id="Phobius"/>
    </source>
</evidence>
<dbReference type="EMBL" id="AM406670">
    <property type="protein sequence ID" value="CAL93221.1"/>
    <property type="molecule type" value="Genomic_DNA"/>
</dbReference>
<proteinExistence type="predicted"/>
<keyword evidence="3" id="KW-1185">Reference proteome</keyword>
<keyword evidence="1" id="KW-0812">Transmembrane</keyword>
<feature type="transmembrane region" description="Helical" evidence="1">
    <location>
        <begin position="41"/>
        <end position="60"/>
    </location>
</feature>
<dbReference type="Pfam" id="PF05437">
    <property type="entry name" value="AzlD"/>
    <property type="match status" value="1"/>
</dbReference>
<dbReference type="STRING" id="62928.azo0604"/>
<dbReference type="Proteomes" id="UP000002588">
    <property type="component" value="Chromosome"/>
</dbReference>
<feature type="transmembrane region" description="Helical" evidence="1">
    <location>
        <begin position="6"/>
        <end position="29"/>
    </location>
</feature>
<dbReference type="KEGG" id="azo:azo0604"/>
<dbReference type="eggNOG" id="COG4392">
    <property type="taxonomic scope" value="Bacteria"/>
</dbReference>
<dbReference type="InterPro" id="IPR008407">
    <property type="entry name" value="Brnchd-chn_aa_trnsp_AzlD"/>
</dbReference>
<sequence>MSGDALLWLTFCLIGMTTVATRGSFILLGERARLPPVVQRLLRYAPAAALACLVMPDLLLDDGALDPLNPKLAAGLVVVLVATRWRNPWLPFVCGMGVLLLLRRGLGW</sequence>
<evidence type="ECO:0000313" key="2">
    <source>
        <dbReference type="EMBL" id="CAL93221.1"/>
    </source>
</evidence>
<reference evidence="2 3" key="1">
    <citation type="journal article" date="2006" name="Nat. Biotechnol.">
        <title>Complete genome of the mutualistic, N2-fixing grass endophyte Azoarcus sp. strain BH72.</title>
        <authorList>
            <person name="Krause A."/>
            <person name="Ramakumar A."/>
            <person name="Bartels D."/>
            <person name="Battistoni F."/>
            <person name="Bekel T."/>
            <person name="Boch J."/>
            <person name="Boehm M."/>
            <person name="Friedrich F."/>
            <person name="Hurek T."/>
            <person name="Krause L."/>
            <person name="Linke B."/>
            <person name="McHardy A.C."/>
            <person name="Sarkar A."/>
            <person name="Schneiker S."/>
            <person name="Syed A.A."/>
            <person name="Thauer R."/>
            <person name="Vorhoelter F.-J."/>
            <person name="Weidner S."/>
            <person name="Puehler A."/>
            <person name="Reinhold-Hurek B."/>
            <person name="Kaiser O."/>
            <person name="Goesmann A."/>
        </authorList>
    </citation>
    <scope>NUCLEOTIDE SEQUENCE [LARGE SCALE GENOMIC DNA]</scope>
    <source>
        <strain evidence="2 3">BH72</strain>
    </source>
</reference>
<accession>A1K316</accession>
<keyword evidence="1" id="KW-0472">Membrane</keyword>
<dbReference type="AlphaFoldDB" id="A1K316"/>
<dbReference type="HOGENOM" id="CLU_157896_1_0_4"/>